<organism evidence="2 3">
    <name type="scientific">Paenirhodobacter populi</name>
    <dbReference type="NCBI Taxonomy" id="2306993"/>
    <lineage>
        <taxon>Bacteria</taxon>
        <taxon>Pseudomonadati</taxon>
        <taxon>Pseudomonadota</taxon>
        <taxon>Alphaproteobacteria</taxon>
        <taxon>Rhodobacterales</taxon>
        <taxon>Rhodobacter group</taxon>
        <taxon>Paenirhodobacter</taxon>
    </lineage>
</organism>
<dbReference type="InterPro" id="IPR029032">
    <property type="entry name" value="AhpD-like"/>
</dbReference>
<dbReference type="AlphaFoldDB" id="A0A443KGJ2"/>
<protein>
    <submittedName>
        <fullName evidence="2">Carboxymuconolactone decarboxylase family protein</fullName>
    </submittedName>
</protein>
<reference evidence="2 3" key="2">
    <citation type="submission" date="2019-01" db="EMBL/GenBank/DDBJ databases">
        <authorList>
            <person name="Li Y."/>
        </authorList>
    </citation>
    <scope>NUCLEOTIDE SEQUENCE [LARGE SCALE GENOMIC DNA]</scope>
    <source>
        <strain evidence="2 3">D19-10-3-21</strain>
    </source>
</reference>
<dbReference type="InterPro" id="IPR003779">
    <property type="entry name" value="CMD-like"/>
</dbReference>
<evidence type="ECO:0000259" key="1">
    <source>
        <dbReference type="Pfam" id="PF02627"/>
    </source>
</evidence>
<dbReference type="Pfam" id="PF02627">
    <property type="entry name" value="CMD"/>
    <property type="match status" value="1"/>
</dbReference>
<dbReference type="InterPro" id="IPR052512">
    <property type="entry name" value="4CMD/NDH-1_regulator"/>
</dbReference>
<evidence type="ECO:0000313" key="3">
    <source>
        <dbReference type="Proteomes" id="UP000285295"/>
    </source>
</evidence>
<dbReference type="GO" id="GO:0051920">
    <property type="term" value="F:peroxiredoxin activity"/>
    <property type="evidence" value="ECO:0007669"/>
    <property type="project" value="InterPro"/>
</dbReference>
<proteinExistence type="predicted"/>
<dbReference type="Proteomes" id="UP000285295">
    <property type="component" value="Unassembled WGS sequence"/>
</dbReference>
<dbReference type="PANTHER" id="PTHR33570:SF10">
    <property type="entry name" value="GAMMA-CARBOXYMUCONOLACTONE DECARBOXYLASE"/>
    <property type="match status" value="1"/>
</dbReference>
<accession>A0A443KGJ2</accession>
<dbReference type="SUPFAM" id="SSF69118">
    <property type="entry name" value="AhpD-like"/>
    <property type="match status" value="1"/>
</dbReference>
<name>A0A443KGJ2_9RHOB</name>
<comment type="caution">
    <text evidence="2">The sequence shown here is derived from an EMBL/GenBank/DDBJ whole genome shotgun (WGS) entry which is preliminary data.</text>
</comment>
<sequence length="135" mass="14264">MSGGTTETGRTLSEKLNPGMEATLEDRYGHLLPGMAESIVDFAYGRQYARPGLALRDRYLATIAALAAQGGQTRPQLKINIGAGRKAGLSQQEIAEVIWQMALYGGFPAAINALNAALETFAVEEADEGADIPGP</sequence>
<dbReference type="Gene3D" id="1.20.1290.10">
    <property type="entry name" value="AhpD-like"/>
    <property type="match status" value="1"/>
</dbReference>
<dbReference type="RefSeq" id="WP_128235856.1">
    <property type="nucleotide sequence ID" value="NZ_SAUX01000002.1"/>
</dbReference>
<dbReference type="OrthoDB" id="9801400at2"/>
<dbReference type="PANTHER" id="PTHR33570">
    <property type="entry name" value="4-CARBOXYMUCONOLACTONE DECARBOXYLASE FAMILY PROTEIN"/>
    <property type="match status" value="1"/>
</dbReference>
<gene>
    <name evidence="2" type="ORF">D2T31_02550</name>
</gene>
<reference evidence="2 3" key="1">
    <citation type="submission" date="2019-01" db="EMBL/GenBank/DDBJ databases">
        <title>Sinorhodobacter populi sp. nov. isolated from the symptomatic bark tissue of Populus euramericana canker.</title>
        <authorList>
            <person name="Xu G."/>
        </authorList>
    </citation>
    <scope>NUCLEOTIDE SEQUENCE [LARGE SCALE GENOMIC DNA]</scope>
    <source>
        <strain evidence="2 3">D19-10-3-21</strain>
    </source>
</reference>
<feature type="domain" description="Carboxymuconolactone decarboxylase-like" evidence="1">
    <location>
        <begin position="33"/>
        <end position="118"/>
    </location>
</feature>
<evidence type="ECO:0000313" key="2">
    <source>
        <dbReference type="EMBL" id="RWR31870.1"/>
    </source>
</evidence>
<dbReference type="EMBL" id="SAUX01000002">
    <property type="protein sequence ID" value="RWR31870.1"/>
    <property type="molecule type" value="Genomic_DNA"/>
</dbReference>